<organism evidence="1 2">
    <name type="scientific">Flavobacterium ardleyense</name>
    <dbReference type="NCBI Taxonomy" id="2038737"/>
    <lineage>
        <taxon>Bacteria</taxon>
        <taxon>Pseudomonadati</taxon>
        <taxon>Bacteroidota</taxon>
        <taxon>Flavobacteriia</taxon>
        <taxon>Flavobacteriales</taxon>
        <taxon>Flavobacteriaceae</taxon>
        <taxon>Flavobacterium</taxon>
    </lineage>
</organism>
<dbReference type="EMBL" id="JBHUOL010000006">
    <property type="protein sequence ID" value="MFD2907510.1"/>
    <property type="molecule type" value="Genomic_DNA"/>
</dbReference>
<name>A0ABW5Z4M3_9FLAO</name>
<accession>A0ABW5Z4M3</accession>
<dbReference type="RefSeq" id="WP_379803761.1">
    <property type="nucleotide sequence ID" value="NZ_JBHUOL010000006.1"/>
</dbReference>
<reference evidence="2" key="1">
    <citation type="journal article" date="2019" name="Int. J. Syst. Evol. Microbiol.">
        <title>The Global Catalogue of Microorganisms (GCM) 10K type strain sequencing project: providing services to taxonomists for standard genome sequencing and annotation.</title>
        <authorList>
            <consortium name="The Broad Institute Genomics Platform"/>
            <consortium name="The Broad Institute Genome Sequencing Center for Infectious Disease"/>
            <person name="Wu L."/>
            <person name="Ma J."/>
        </authorList>
    </citation>
    <scope>NUCLEOTIDE SEQUENCE [LARGE SCALE GENOMIC DNA]</scope>
    <source>
        <strain evidence="2">KCTC 52644</strain>
    </source>
</reference>
<proteinExistence type="predicted"/>
<sequence length="276" mass="31291">MESFTLPPLETEFVLEQMQQLVSPCTVYVFGYRHYAKKEQHVFPDLLADATVRHHYYLVVFTNHVLPNGGFALAQSVAEASGNSITATVLLHKVKDLATKQVDQQWFYNQVLRDGQRLCLDTTAPPYLLHTVSTRDAKATVAYWHKCIRVAQFYMHAVTGSEQSDVELCKIALLHSAVHQVALGLIRVFLGYTPTTLSLVYLLDLCGSFTALPSQVFKLETSLPQKRYKMLCAPPSMLNHWIALNANEQHFVWLLAACQLFLEEAETLAMIELNRY</sequence>
<evidence type="ECO:0000313" key="2">
    <source>
        <dbReference type="Proteomes" id="UP001597549"/>
    </source>
</evidence>
<gene>
    <name evidence="1" type="ORF">ACFSX9_02060</name>
</gene>
<comment type="caution">
    <text evidence="1">The sequence shown here is derived from an EMBL/GenBank/DDBJ whole genome shotgun (WGS) entry which is preliminary data.</text>
</comment>
<protein>
    <submittedName>
        <fullName evidence="1">Uncharacterized protein</fullName>
    </submittedName>
</protein>
<keyword evidence="2" id="KW-1185">Reference proteome</keyword>
<evidence type="ECO:0000313" key="1">
    <source>
        <dbReference type="EMBL" id="MFD2907510.1"/>
    </source>
</evidence>
<dbReference type="Proteomes" id="UP001597549">
    <property type="component" value="Unassembled WGS sequence"/>
</dbReference>
<dbReference type="Gene3D" id="1.20.120.330">
    <property type="entry name" value="Nucleotidyltransferases domain 2"/>
    <property type="match status" value="1"/>
</dbReference>